<sequence>MNLQLVVVSLSALLLAVSGQLSTLSPSFSWDGHLSTTTNSAVQTTISFAVDAINRLEYETFSLLSATDTHYVTLHSENDSETFLVTNGVCTSSPHSPNILFPIEPNVWELFAAGDQDPIGTWTFTRNGIWHQVTMESGLPVSFAYRLGGIVQVITVTNFYNTTPDASLFTLPTECSHYDCSACYQNHPLSLLSPSYSFRGELVRTENGVQKFDGPYFLAVDVIRQLQFVDETVSSTGGITSDNIRISSVNDDITYFSANEVCYPVAYTPHEMFPVSTNVWLSYLAGTESPNGTYTFIDNYITHQVVMVNGKPASFYITFATTEINITVSYFNDTTPDFSTFTLPSDCSDLTCNSCFGSSAVSVSISSLLLLTTLLIYMITDFTTL</sequence>
<accession>A0AAV7KG13</accession>
<name>A0AAV7KG13_9METZ</name>
<dbReference type="AlphaFoldDB" id="A0AAV7KG13"/>
<comment type="caution">
    <text evidence="2">The sequence shown here is derived from an EMBL/GenBank/DDBJ whole genome shotgun (WGS) entry which is preliminary data.</text>
</comment>
<feature type="signal peptide" evidence="1">
    <location>
        <begin position="1"/>
        <end position="19"/>
    </location>
</feature>
<reference evidence="2 3" key="1">
    <citation type="journal article" date="2023" name="BMC Biol.">
        <title>The compact genome of the sponge Oopsacas minuta (Hexactinellida) is lacking key metazoan core genes.</title>
        <authorList>
            <person name="Santini S."/>
            <person name="Schenkelaars Q."/>
            <person name="Jourda C."/>
            <person name="Duchesne M."/>
            <person name="Belahbib H."/>
            <person name="Rocher C."/>
            <person name="Selva M."/>
            <person name="Riesgo A."/>
            <person name="Vervoort M."/>
            <person name="Leys S.P."/>
            <person name="Kodjabachian L."/>
            <person name="Le Bivic A."/>
            <person name="Borchiellini C."/>
            <person name="Claverie J.M."/>
            <person name="Renard E."/>
        </authorList>
    </citation>
    <scope>NUCLEOTIDE SEQUENCE [LARGE SCALE GENOMIC DNA]</scope>
    <source>
        <strain evidence="2">SPO-2</strain>
    </source>
</reference>
<dbReference type="Proteomes" id="UP001165289">
    <property type="component" value="Unassembled WGS sequence"/>
</dbReference>
<gene>
    <name evidence="2" type="ORF">LOD99_14690</name>
</gene>
<proteinExistence type="predicted"/>
<dbReference type="EMBL" id="JAKMXF010000066">
    <property type="protein sequence ID" value="KAI6659014.1"/>
    <property type="molecule type" value="Genomic_DNA"/>
</dbReference>
<feature type="chain" id="PRO_5043361489" evidence="1">
    <location>
        <begin position="20"/>
        <end position="385"/>
    </location>
</feature>
<keyword evidence="1" id="KW-0732">Signal</keyword>
<evidence type="ECO:0000256" key="1">
    <source>
        <dbReference type="SAM" id="SignalP"/>
    </source>
</evidence>
<keyword evidence="3" id="KW-1185">Reference proteome</keyword>
<evidence type="ECO:0000313" key="2">
    <source>
        <dbReference type="EMBL" id="KAI6659014.1"/>
    </source>
</evidence>
<protein>
    <submittedName>
        <fullName evidence="2">Uncharacterized protein</fullName>
    </submittedName>
</protein>
<evidence type="ECO:0000313" key="3">
    <source>
        <dbReference type="Proteomes" id="UP001165289"/>
    </source>
</evidence>
<organism evidence="2 3">
    <name type="scientific">Oopsacas minuta</name>
    <dbReference type="NCBI Taxonomy" id="111878"/>
    <lineage>
        <taxon>Eukaryota</taxon>
        <taxon>Metazoa</taxon>
        <taxon>Porifera</taxon>
        <taxon>Hexactinellida</taxon>
        <taxon>Hexasterophora</taxon>
        <taxon>Lyssacinosida</taxon>
        <taxon>Leucopsacidae</taxon>
        <taxon>Oopsacas</taxon>
    </lineage>
</organism>